<dbReference type="Proteomes" id="UP000823405">
    <property type="component" value="Unassembled WGS sequence"/>
</dbReference>
<evidence type="ECO:0000313" key="1">
    <source>
        <dbReference type="EMBL" id="KAG0297542.1"/>
    </source>
</evidence>
<reference evidence="1" key="1">
    <citation type="journal article" date="2020" name="Fungal Divers.">
        <title>Resolving the Mortierellaceae phylogeny through synthesis of multi-gene phylogenetics and phylogenomics.</title>
        <authorList>
            <person name="Vandepol N."/>
            <person name="Liber J."/>
            <person name="Desiro A."/>
            <person name="Na H."/>
            <person name="Kennedy M."/>
            <person name="Barry K."/>
            <person name="Grigoriev I.V."/>
            <person name="Miller A.N."/>
            <person name="O'Donnell K."/>
            <person name="Stajich J.E."/>
            <person name="Bonito G."/>
        </authorList>
    </citation>
    <scope>NUCLEOTIDE SEQUENCE</scope>
    <source>
        <strain evidence="1">NVP60</strain>
    </source>
</reference>
<evidence type="ECO:0000313" key="2">
    <source>
        <dbReference type="Proteomes" id="UP000823405"/>
    </source>
</evidence>
<dbReference type="EMBL" id="JAAAIN010002055">
    <property type="protein sequence ID" value="KAG0297542.1"/>
    <property type="molecule type" value="Genomic_DNA"/>
</dbReference>
<organism evidence="1 2">
    <name type="scientific">Linnemannia gamsii</name>
    <dbReference type="NCBI Taxonomy" id="64522"/>
    <lineage>
        <taxon>Eukaryota</taxon>
        <taxon>Fungi</taxon>
        <taxon>Fungi incertae sedis</taxon>
        <taxon>Mucoromycota</taxon>
        <taxon>Mortierellomycotina</taxon>
        <taxon>Mortierellomycetes</taxon>
        <taxon>Mortierellales</taxon>
        <taxon>Mortierellaceae</taxon>
        <taxon>Linnemannia</taxon>
    </lineage>
</organism>
<comment type="caution">
    <text evidence="1">The sequence shown here is derived from an EMBL/GenBank/DDBJ whole genome shotgun (WGS) entry which is preliminary data.</text>
</comment>
<keyword evidence="2" id="KW-1185">Reference proteome</keyword>
<sequence>NNYNELRDRENQDQRGPWLVWTELYSTLPACDPESAPKRPGSVEDATAGVYQGVSSDWHGGHHYRLADASNNIKERRRRLWPVEGNDQTWYDNLVRSVMSWHDPESLRHRELSDANALIDDIVTGYQALVGASGFDLPNVRSNIKGGLNGFLDQQSRPAYLPAESMRECGEILDPADQDRLHDIATDLEEMMMPKEILRRNLKSSQQRIETDNLGAAEQAVRQWSGALSSHQYKAMLGELKIILMSAVPDPLTVKALIDGLDAGYRSRKHIITGTFTTNGHSPKILAYHTTQPRPSTKKPAFRTATMRNVLDGIKEMLYNLVALQQADLSEIEFRIGSINPGIANPMTVALQTSETPNAYVEKCQELPGKRFKKGLKHAKDKNGISQLEATIPPF</sequence>
<gene>
    <name evidence="1" type="ORF">BGZ97_004273</name>
</gene>
<name>A0A9P6UFZ5_9FUNG</name>
<dbReference type="AlphaFoldDB" id="A0A9P6UFZ5"/>
<protein>
    <submittedName>
        <fullName evidence="1">Uncharacterized protein</fullName>
    </submittedName>
</protein>
<accession>A0A9P6UFZ5</accession>
<feature type="non-terminal residue" evidence="1">
    <location>
        <position position="395"/>
    </location>
</feature>
<proteinExistence type="predicted"/>